<sequence length="94" mass="10567">MNKLKERIVIFLFVTISGGVCGYLYQAGIFDLFWSASSDSSTMRSHYRERAMEPVTKEEFKKETTTGWWVGCAVGAGLGIYFVARPTGKEDDRA</sequence>
<keyword evidence="1" id="KW-0472">Membrane</keyword>
<reference evidence="2 3" key="1">
    <citation type="submission" date="2018-05" db="EMBL/GenBank/DDBJ databases">
        <title>Coraliomargarita sinensis sp. nov., isolated from a marine solar saltern.</title>
        <authorList>
            <person name="Zhou L.Y."/>
        </authorList>
    </citation>
    <scope>NUCLEOTIDE SEQUENCE [LARGE SCALE GENOMIC DNA]</scope>
    <source>
        <strain evidence="2 3">WN38</strain>
    </source>
</reference>
<organism evidence="2 3">
    <name type="scientific">Coraliomargarita sinensis</name>
    <dbReference type="NCBI Taxonomy" id="2174842"/>
    <lineage>
        <taxon>Bacteria</taxon>
        <taxon>Pseudomonadati</taxon>
        <taxon>Verrucomicrobiota</taxon>
        <taxon>Opitutia</taxon>
        <taxon>Puniceicoccales</taxon>
        <taxon>Coraliomargaritaceae</taxon>
        <taxon>Coraliomargarita</taxon>
    </lineage>
</organism>
<evidence type="ECO:0000313" key="3">
    <source>
        <dbReference type="Proteomes" id="UP000247099"/>
    </source>
</evidence>
<name>A0A317ZHT5_9BACT</name>
<dbReference type="EMBL" id="QHJQ01000010">
    <property type="protein sequence ID" value="PXA03329.1"/>
    <property type="molecule type" value="Genomic_DNA"/>
</dbReference>
<gene>
    <name evidence="2" type="ORF">DDZ13_12975</name>
</gene>
<comment type="caution">
    <text evidence="2">The sequence shown here is derived from an EMBL/GenBank/DDBJ whole genome shotgun (WGS) entry which is preliminary data.</text>
</comment>
<dbReference type="InParanoid" id="A0A317ZHT5"/>
<feature type="transmembrane region" description="Helical" evidence="1">
    <location>
        <begin position="66"/>
        <end position="84"/>
    </location>
</feature>
<keyword evidence="1" id="KW-1133">Transmembrane helix</keyword>
<proteinExistence type="predicted"/>
<dbReference type="Proteomes" id="UP000247099">
    <property type="component" value="Unassembled WGS sequence"/>
</dbReference>
<feature type="transmembrane region" description="Helical" evidence="1">
    <location>
        <begin position="7"/>
        <end position="25"/>
    </location>
</feature>
<dbReference type="AlphaFoldDB" id="A0A317ZHT5"/>
<keyword evidence="1" id="KW-0812">Transmembrane</keyword>
<keyword evidence="3" id="KW-1185">Reference proteome</keyword>
<evidence type="ECO:0000313" key="2">
    <source>
        <dbReference type="EMBL" id="PXA03329.1"/>
    </source>
</evidence>
<protein>
    <submittedName>
        <fullName evidence="2">Uncharacterized protein</fullName>
    </submittedName>
</protein>
<accession>A0A317ZHT5</accession>
<evidence type="ECO:0000256" key="1">
    <source>
        <dbReference type="SAM" id="Phobius"/>
    </source>
</evidence>
<dbReference type="RefSeq" id="WP_110131885.1">
    <property type="nucleotide sequence ID" value="NZ_QHJQ01000010.1"/>
</dbReference>